<evidence type="ECO:0000256" key="1">
    <source>
        <dbReference type="SAM" id="Phobius"/>
    </source>
</evidence>
<keyword evidence="1" id="KW-1133">Transmembrane helix</keyword>
<proteinExistence type="predicted"/>
<evidence type="ECO:0008006" key="4">
    <source>
        <dbReference type="Google" id="ProtNLM"/>
    </source>
</evidence>
<name>A0A174D6X2_9CLOT</name>
<feature type="transmembrane region" description="Helical" evidence="1">
    <location>
        <begin position="116"/>
        <end position="137"/>
    </location>
</feature>
<dbReference type="InterPro" id="IPR025699">
    <property type="entry name" value="ABC2_memb-like"/>
</dbReference>
<keyword evidence="1" id="KW-0472">Membrane</keyword>
<evidence type="ECO:0000313" key="3">
    <source>
        <dbReference type="Proteomes" id="UP000092714"/>
    </source>
</evidence>
<feature type="transmembrane region" description="Helical" evidence="1">
    <location>
        <begin position="22"/>
        <end position="51"/>
    </location>
</feature>
<evidence type="ECO:0000313" key="2">
    <source>
        <dbReference type="EMBL" id="OBY11786.1"/>
    </source>
</evidence>
<reference evidence="2 3" key="1">
    <citation type="submission" date="2016-06" db="EMBL/GenBank/DDBJ databases">
        <authorList>
            <person name="Kjaerup R.B."/>
            <person name="Dalgaard T.S."/>
            <person name="Juul-Madsen H.R."/>
        </authorList>
    </citation>
    <scope>NUCLEOTIDE SEQUENCE [LARGE SCALE GENOMIC DNA]</scope>
    <source>
        <strain evidence="2 3">373-A1</strain>
    </source>
</reference>
<dbReference type="AlphaFoldDB" id="A0A174D6X2"/>
<dbReference type="RefSeq" id="WP_055183832.1">
    <property type="nucleotide sequence ID" value="NZ_CABHIH010000001.1"/>
</dbReference>
<accession>A0A174D6X2</accession>
<keyword evidence="3" id="KW-1185">Reference proteome</keyword>
<dbReference type="eggNOG" id="ENOG50326VJ">
    <property type="taxonomic scope" value="Bacteria"/>
</dbReference>
<feature type="transmembrane region" description="Helical" evidence="1">
    <location>
        <begin position="176"/>
        <end position="200"/>
    </location>
</feature>
<dbReference type="Proteomes" id="UP000092714">
    <property type="component" value="Unassembled WGS sequence"/>
</dbReference>
<comment type="caution">
    <text evidence="2">The sequence shown here is derived from an EMBL/GenBank/DDBJ whole genome shotgun (WGS) entry which is preliminary data.</text>
</comment>
<organism evidence="2 3">
    <name type="scientific">Clostridium paraputrificum</name>
    <dbReference type="NCBI Taxonomy" id="29363"/>
    <lineage>
        <taxon>Bacteria</taxon>
        <taxon>Bacillati</taxon>
        <taxon>Bacillota</taxon>
        <taxon>Clostridia</taxon>
        <taxon>Eubacteriales</taxon>
        <taxon>Clostridiaceae</taxon>
        <taxon>Clostridium</taxon>
    </lineage>
</organism>
<feature type="transmembrane region" description="Helical" evidence="1">
    <location>
        <begin position="144"/>
        <end position="164"/>
    </location>
</feature>
<sequence>MRNVISLVKMQFENLFSLNRTFLAMIGISVLIPFVIPEMATYAVGIIVIAFTNITVGREKACNIDNLVRTLPIKVNEYILSRYVFGIIGIFISIGIMSIVAIFLNGSPYISVESVIISALVIGSVVVGIITPIVTILGPEKGKIVVIILTVLPLMFTMKLPELLSDININILNKNILFLLIMLVTILIMYISYLVTVNIYKRVEL</sequence>
<protein>
    <recommendedName>
        <fullName evidence="4">ABC-2 family transporter protein</fullName>
    </recommendedName>
</protein>
<dbReference type="EMBL" id="MAPZ01000010">
    <property type="protein sequence ID" value="OBY11786.1"/>
    <property type="molecule type" value="Genomic_DNA"/>
</dbReference>
<gene>
    <name evidence="2" type="ORF">CP373A1_02365</name>
</gene>
<feature type="transmembrane region" description="Helical" evidence="1">
    <location>
        <begin position="83"/>
        <end position="104"/>
    </location>
</feature>
<dbReference type="Pfam" id="PF13346">
    <property type="entry name" value="ABC2_membrane_5"/>
    <property type="match status" value="1"/>
</dbReference>
<keyword evidence="1" id="KW-0812">Transmembrane</keyword>